<feature type="transmembrane region" description="Helical" evidence="1">
    <location>
        <begin position="200"/>
        <end position="218"/>
    </location>
</feature>
<feature type="transmembrane region" description="Helical" evidence="1">
    <location>
        <begin position="273"/>
        <end position="293"/>
    </location>
</feature>
<name>A0ABV3NDI7_9ACTO</name>
<feature type="transmembrane region" description="Helical" evidence="1">
    <location>
        <begin position="224"/>
        <end position="245"/>
    </location>
</feature>
<keyword evidence="1" id="KW-0472">Membrane</keyword>
<dbReference type="Proteomes" id="UP001555100">
    <property type="component" value="Unassembled WGS sequence"/>
</dbReference>
<accession>A0ABV3NDI7</accession>
<feature type="transmembrane region" description="Helical" evidence="1">
    <location>
        <begin position="100"/>
        <end position="121"/>
    </location>
</feature>
<gene>
    <name evidence="3" type="ORF">V3M73_09640</name>
</gene>
<dbReference type="PANTHER" id="PTHR36435">
    <property type="entry name" value="SLR1288 PROTEIN"/>
    <property type="match status" value="1"/>
</dbReference>
<dbReference type="Pfam" id="PF02517">
    <property type="entry name" value="Rce1-like"/>
    <property type="match status" value="1"/>
</dbReference>
<feature type="transmembrane region" description="Helical" evidence="1">
    <location>
        <begin position="69"/>
        <end position="88"/>
    </location>
</feature>
<evidence type="ECO:0000256" key="1">
    <source>
        <dbReference type="SAM" id="Phobius"/>
    </source>
</evidence>
<comment type="caution">
    <text evidence="3">The sequence shown here is derived from an EMBL/GenBank/DDBJ whole genome shotgun (WGS) entry which is preliminary data.</text>
</comment>
<dbReference type="InterPro" id="IPR003675">
    <property type="entry name" value="Rce1/LyrA-like_dom"/>
</dbReference>
<feature type="transmembrane region" description="Helical" evidence="1">
    <location>
        <begin position="133"/>
        <end position="154"/>
    </location>
</feature>
<keyword evidence="1" id="KW-1133">Transmembrane helix</keyword>
<proteinExistence type="predicted"/>
<evidence type="ECO:0000313" key="4">
    <source>
        <dbReference type="Proteomes" id="UP001555100"/>
    </source>
</evidence>
<dbReference type="PANTHER" id="PTHR36435:SF1">
    <property type="entry name" value="CAAX AMINO TERMINAL PROTEASE FAMILY PROTEIN"/>
    <property type="match status" value="1"/>
</dbReference>
<dbReference type="InterPro" id="IPR052710">
    <property type="entry name" value="CAAX_protease"/>
</dbReference>
<keyword evidence="1" id="KW-0812">Transmembrane</keyword>
<protein>
    <submittedName>
        <fullName evidence="3">Type II CAAX endopeptidase family protein</fullName>
    </submittedName>
</protein>
<feature type="domain" description="CAAX prenyl protease 2/Lysostaphin resistance protein A-like" evidence="2">
    <location>
        <begin position="160"/>
        <end position="262"/>
    </location>
</feature>
<organism evidence="3 4">
    <name type="scientific">Trueperella pyogenes</name>
    <dbReference type="NCBI Taxonomy" id="1661"/>
    <lineage>
        <taxon>Bacteria</taxon>
        <taxon>Bacillati</taxon>
        <taxon>Actinomycetota</taxon>
        <taxon>Actinomycetes</taxon>
        <taxon>Actinomycetales</taxon>
        <taxon>Actinomycetaceae</taxon>
        <taxon>Trueperella</taxon>
    </lineage>
</organism>
<dbReference type="EMBL" id="JBAGNM010000015">
    <property type="protein sequence ID" value="MEW6955277.1"/>
    <property type="molecule type" value="Genomic_DNA"/>
</dbReference>
<dbReference type="RefSeq" id="WP_367208656.1">
    <property type="nucleotide sequence ID" value="NZ_JBAGMF010000006.1"/>
</dbReference>
<evidence type="ECO:0000313" key="3">
    <source>
        <dbReference type="EMBL" id="MEW6955277.1"/>
    </source>
</evidence>
<sequence>MRIIPHPPQIAPSGSPGRGFWVFAGFVSNPLLLRRQHNRQNKNWGARRDTPECVSVSDVDKEIAIKKPIILVVFYVVVMAAGLFYLNYFKGVKYSDPTFMQHFVWIVLGLAACASLYYLAFRHETVLPNRGRSWGAYLLAVVPVGIAVIATMFAVPLTSVLLTTVLSALLVGIGEEIVFRHVFFGALLRQSAAKGKTMTAAILTSALVFSVVHAVNILDGQSVSRVITQLGPIFLLGILFAGLYLQTRSILSLIVLHWLWDSLALIAPTVSFLTPILAVLTFWQVAIGIVLLWRNRSVKAG</sequence>
<reference evidence="3 4" key="1">
    <citation type="submission" date="2024-01" db="EMBL/GenBank/DDBJ databases">
        <title>Genomic analysis and antimicrobial resistance profiles of Trueperella pyogenes isolated from domestic and wild animals.</title>
        <authorList>
            <person name="Magossi G."/>
            <person name="Gzyl K.E."/>
            <person name="Holman D.B."/>
            <person name="Amat S."/>
        </authorList>
    </citation>
    <scope>NUCLEOTIDE SEQUENCE [LARGE SCALE GENOMIC DNA]</scope>
    <source>
        <strain evidence="3 4">1494</strain>
    </source>
</reference>
<evidence type="ECO:0000259" key="2">
    <source>
        <dbReference type="Pfam" id="PF02517"/>
    </source>
</evidence>
<feature type="transmembrane region" description="Helical" evidence="1">
    <location>
        <begin position="160"/>
        <end position="179"/>
    </location>
</feature>
<feature type="transmembrane region" description="Helical" evidence="1">
    <location>
        <begin position="250"/>
        <end position="267"/>
    </location>
</feature>
<keyword evidence="4" id="KW-1185">Reference proteome</keyword>